<dbReference type="eggNOG" id="ENOG502QRGN">
    <property type="taxonomic scope" value="Eukaryota"/>
</dbReference>
<dbReference type="Pfam" id="PF03080">
    <property type="entry name" value="Neprosin"/>
    <property type="match status" value="1"/>
</dbReference>
<gene>
    <name evidence="4" type="ORF">EUTSA_v10005654mg</name>
</gene>
<reference evidence="4 5" key="1">
    <citation type="journal article" date="2013" name="Front. Plant Sci.">
        <title>The Reference Genome of the Halophytic Plant Eutrema salsugineum.</title>
        <authorList>
            <person name="Yang R."/>
            <person name="Jarvis D.E."/>
            <person name="Chen H."/>
            <person name="Beilstein M.A."/>
            <person name="Grimwood J."/>
            <person name="Jenkins J."/>
            <person name="Shu S."/>
            <person name="Prochnik S."/>
            <person name="Xin M."/>
            <person name="Ma C."/>
            <person name="Schmutz J."/>
            <person name="Wing R.A."/>
            <person name="Mitchell-Olds T."/>
            <person name="Schumaker K.S."/>
            <person name="Wang X."/>
        </authorList>
    </citation>
    <scope>NUCLEOTIDE SEQUENCE [LARGE SCALE GENOMIC DNA]</scope>
</reference>
<dbReference type="InterPro" id="IPR053168">
    <property type="entry name" value="Glutamic_endopeptidase"/>
</dbReference>
<dbReference type="PROSITE" id="PS52045">
    <property type="entry name" value="NEPROSIN_PEP_CD"/>
    <property type="match status" value="1"/>
</dbReference>
<sequence length="349" mass="38673">MSSGIRIVNHMALLLKLAALFFFFSAAFARSNQTVGSLRSFKLSENVTYDCIDIYKQPSLDHPLLKNHKIQMKPSVPRPGFKNQTDDNETYKNKIDCPDGTVPILRTTKEYVSNAQRFSELHFNPLTADSPGTHISGVRATRGAPYHGVEAWFTVFELNIAKDQASYASIYLGTETNFISAGWMINPGLFGDQRVWSYGFWRGKGGKGCYNLICPGFIQDKQTGNWWLTELIKNKPNVDIGYWPKELFDSLSDGAKMVGAGGTVQASPSGSSPPMGNGQRPSRHFKDSGVFTNVEVLNSKYERRNIISGPVDALLDSEKCYGLRFGNNLFSYLGFYFNYGGPGGNSCGV</sequence>
<dbReference type="Proteomes" id="UP000030689">
    <property type="component" value="Unassembled WGS sequence"/>
</dbReference>
<evidence type="ECO:0000259" key="3">
    <source>
        <dbReference type="PROSITE" id="PS52045"/>
    </source>
</evidence>
<feature type="signal peptide" evidence="2">
    <location>
        <begin position="1"/>
        <end position="29"/>
    </location>
</feature>
<dbReference type="InterPro" id="IPR025521">
    <property type="entry name" value="Neprosin_propep"/>
</dbReference>
<dbReference type="InterPro" id="IPR004314">
    <property type="entry name" value="Neprosin"/>
</dbReference>
<protein>
    <recommendedName>
        <fullName evidence="3">Neprosin PEP catalytic domain-containing protein</fullName>
    </recommendedName>
</protein>
<feature type="domain" description="Neprosin PEP catalytic" evidence="3">
    <location>
        <begin position="128"/>
        <end position="348"/>
    </location>
</feature>
<feature type="compositionally biased region" description="Low complexity" evidence="1">
    <location>
        <begin position="267"/>
        <end position="278"/>
    </location>
</feature>
<keyword evidence="2" id="KW-0732">Signal</keyword>
<dbReference type="OMA" id="PNVDIGY"/>
<feature type="chain" id="PRO_5004719981" description="Neprosin PEP catalytic domain-containing protein" evidence="2">
    <location>
        <begin position="30"/>
        <end position="349"/>
    </location>
</feature>
<dbReference type="AlphaFoldDB" id="V4KQ54"/>
<dbReference type="Gramene" id="ESQ32077">
    <property type="protein sequence ID" value="ESQ32077"/>
    <property type="gene ID" value="EUTSA_v10005654mg"/>
</dbReference>
<dbReference type="PANTHER" id="PTHR31589">
    <property type="entry name" value="PROTEIN, PUTATIVE (DUF239)-RELATED-RELATED"/>
    <property type="match status" value="1"/>
</dbReference>
<dbReference type="STRING" id="72664.V4KQ54"/>
<evidence type="ECO:0000313" key="4">
    <source>
        <dbReference type="EMBL" id="ESQ32077.1"/>
    </source>
</evidence>
<evidence type="ECO:0000256" key="2">
    <source>
        <dbReference type="SAM" id="SignalP"/>
    </source>
</evidence>
<dbReference type="PANTHER" id="PTHR31589:SF60">
    <property type="entry name" value="NEPROSIN DOMAIN-CONTAINING PROTEIN-RELATED"/>
    <property type="match status" value="1"/>
</dbReference>
<evidence type="ECO:0000256" key="1">
    <source>
        <dbReference type="SAM" id="MobiDB-lite"/>
    </source>
</evidence>
<dbReference type="Pfam" id="PF14365">
    <property type="entry name" value="Neprosin_AP"/>
    <property type="match status" value="1"/>
</dbReference>
<proteinExistence type="predicted"/>
<evidence type="ECO:0000313" key="5">
    <source>
        <dbReference type="Proteomes" id="UP000030689"/>
    </source>
</evidence>
<dbReference type="EMBL" id="KI517748">
    <property type="protein sequence ID" value="ESQ32077.1"/>
    <property type="molecule type" value="Genomic_DNA"/>
</dbReference>
<name>V4KQ54_EUTSA</name>
<organism evidence="4 5">
    <name type="scientific">Eutrema salsugineum</name>
    <name type="common">Saltwater cress</name>
    <name type="synonym">Sisymbrium salsugineum</name>
    <dbReference type="NCBI Taxonomy" id="72664"/>
    <lineage>
        <taxon>Eukaryota</taxon>
        <taxon>Viridiplantae</taxon>
        <taxon>Streptophyta</taxon>
        <taxon>Embryophyta</taxon>
        <taxon>Tracheophyta</taxon>
        <taxon>Spermatophyta</taxon>
        <taxon>Magnoliopsida</taxon>
        <taxon>eudicotyledons</taxon>
        <taxon>Gunneridae</taxon>
        <taxon>Pentapetalae</taxon>
        <taxon>rosids</taxon>
        <taxon>malvids</taxon>
        <taxon>Brassicales</taxon>
        <taxon>Brassicaceae</taxon>
        <taxon>Eutremeae</taxon>
        <taxon>Eutrema</taxon>
    </lineage>
</organism>
<keyword evidence="5" id="KW-1185">Reference proteome</keyword>
<feature type="region of interest" description="Disordered" evidence="1">
    <location>
        <begin position="262"/>
        <end position="283"/>
    </location>
</feature>
<accession>V4KQ54</accession>
<dbReference type="KEGG" id="eus:EUTSA_v10005654mg"/>